<dbReference type="SUPFAM" id="SSF52540">
    <property type="entry name" value="P-loop containing nucleoside triphosphate hydrolases"/>
    <property type="match status" value="1"/>
</dbReference>
<dbReference type="PROSITE" id="PS50837">
    <property type="entry name" value="NACHT"/>
    <property type="match status" value="1"/>
</dbReference>
<dbReference type="Proteomes" id="UP001172102">
    <property type="component" value="Unassembled WGS sequence"/>
</dbReference>
<feature type="repeat" description="ANK" evidence="2">
    <location>
        <begin position="1035"/>
        <end position="1067"/>
    </location>
</feature>
<evidence type="ECO:0000313" key="4">
    <source>
        <dbReference type="EMBL" id="KAK0704346.1"/>
    </source>
</evidence>
<keyword evidence="2" id="KW-0040">ANK repeat</keyword>
<dbReference type="SMART" id="SM00248">
    <property type="entry name" value="ANK"/>
    <property type="match status" value="10"/>
</dbReference>
<evidence type="ECO:0000313" key="5">
    <source>
        <dbReference type="Proteomes" id="UP001172102"/>
    </source>
</evidence>
<feature type="domain" description="NACHT" evidence="3">
    <location>
        <begin position="248"/>
        <end position="400"/>
    </location>
</feature>
<evidence type="ECO:0000256" key="2">
    <source>
        <dbReference type="PROSITE-ProRule" id="PRU00023"/>
    </source>
</evidence>
<dbReference type="PROSITE" id="PS50297">
    <property type="entry name" value="ANK_REP_REGION"/>
    <property type="match status" value="2"/>
</dbReference>
<dbReference type="EMBL" id="JAUKUA010000007">
    <property type="protein sequence ID" value="KAK0704346.1"/>
    <property type="molecule type" value="Genomic_DNA"/>
</dbReference>
<dbReference type="PANTHER" id="PTHR24133:SF40">
    <property type="entry name" value="ANKYRIN REPEAT DOMAIN 44"/>
    <property type="match status" value="1"/>
</dbReference>
<dbReference type="SUPFAM" id="SSF48403">
    <property type="entry name" value="Ankyrin repeat"/>
    <property type="match status" value="1"/>
</dbReference>
<dbReference type="Pfam" id="PF12796">
    <property type="entry name" value="Ank_2"/>
    <property type="match status" value="2"/>
</dbReference>
<protein>
    <recommendedName>
        <fullName evidence="3">NACHT domain-containing protein</fullName>
    </recommendedName>
</protein>
<evidence type="ECO:0000259" key="3">
    <source>
        <dbReference type="PROSITE" id="PS50837"/>
    </source>
</evidence>
<accession>A0AA40DK70</accession>
<dbReference type="InterPro" id="IPR007111">
    <property type="entry name" value="NACHT_NTPase"/>
</dbReference>
<feature type="repeat" description="ANK" evidence="2">
    <location>
        <begin position="829"/>
        <end position="861"/>
    </location>
</feature>
<dbReference type="InterPro" id="IPR002110">
    <property type="entry name" value="Ankyrin_rpt"/>
</dbReference>
<keyword evidence="5" id="KW-1185">Reference proteome</keyword>
<gene>
    <name evidence="4" type="ORF">B0H67DRAFT_348118</name>
</gene>
<dbReference type="InterPro" id="IPR052391">
    <property type="entry name" value="E3_Ligase-Neurotoxin"/>
</dbReference>
<dbReference type="InterPro" id="IPR027417">
    <property type="entry name" value="P-loop_NTPase"/>
</dbReference>
<dbReference type="PROSITE" id="PS50088">
    <property type="entry name" value="ANK_REPEAT"/>
    <property type="match status" value="2"/>
</dbReference>
<proteinExistence type="predicted"/>
<sequence>MYGKDGDIERGCAEGIARSLQQIGDDESIFLTPHTDMPWAVIQADMELIAPGTLPDKQEAGLILWVLDLALRAVNRGRILGLAYTLENTPEEAYVGLRFALLKLYTAVLEAMKLISVSSWRARNTPDIGRAMANSNLATGPIRMLFRSSKDVDDAVRECAERLTGTVDPETVALLEDLPLIHQIDDDQDDDMDYFEDEDEQLDRLEWISPPTHSDHHENYNTERTTNTCEWLLQHEAFRAWERSSQSAILWLRGSPGTGKTMISSRVVNYIKDTAEDSSAGGFAFFYCGELNTTGLGAADLLLRSLVRQLIAMTAGRPPSDVAKLLRRLDEGRFKVSKPSTGSWAEWLLEAIDTHDMTTLVLDGLDKLEPSVLGFIANSLRNVLEFSVHPVRIFLSSRENREIRRLIESTTERHSIVLPHWLKEDQTMEEGGALPHTYFDIASVIRESWANVPLNLYNQITRESEGSFLWAKAAARESHELYMKMSPAAIGTGPVTIAEVYSSATAEFEEMTDHHKTNARTALMWVSCVCRPLTQQELAEIFCLASREEGLGVKPSLYPEEEDLRDLWPSVLVLDTNVEVGVEVWRLSHSSVAQYFSEPHTIGWSLLKAHTDAAKLCLSLLLEAKWEEDASTGVNIGDSLDVAIRSTAHPLQTYARNHWVRHVKAVEEVAGSTADPLLIHLLKKFLGSPTTSSARYQGWYQLVRLDQAPKQYPLDQTSLQFIAPETQTLFAMCRFSLFGLLKSWWEDRNTLNLTLLNRDGKALLGVVEDRREESLSIGRRLVEIGANVNRAVDTEYGNALTQGAAMGNLEWVRLLLSKGALIGPTYLGNLGSPLAAAAYYGHMDIVKLLLSHGADVNLKHVRGRFANPLSGAALSGKPAMVQFLIDSGAKVEQLPDTMVAEVAASGAAGSLQILIKAGMEVNQSSPSGIYGSALAAAAGSGQLGCLEVLLDAGADVNKLLEGYSGSALCEASLRGDLDCLDALIQAGADVNRLYGPECSYGSALQAAAFKGKDDCLVALIEAGAAVDQVLPPRKFGSTALATAAFLGELDCLQALIENGANVNAPQSRMRLEHFGTALVAAICGKTLICVQTLIDAGADINAPLEGGIFGSALAAAAGQARPNFLKTLIQAGADVNQRLRTGFFGSALSAAAWFGDVRSLEVLLLAGADPNLQPESGSETEFGSPLVAAACMAQSACAYKLVEGGADVNLVLGHGVYRTALQATEAGPPPGVEYKREVTNHRVQGGVLMAYLRHSAREGLVKALKEMGAVAEVGDGALGEGMVEGGEGVLEGSEAFGS</sequence>
<dbReference type="Gene3D" id="3.40.50.300">
    <property type="entry name" value="P-loop containing nucleotide triphosphate hydrolases"/>
    <property type="match status" value="1"/>
</dbReference>
<reference evidence="4" key="1">
    <citation type="submission" date="2023-06" db="EMBL/GenBank/DDBJ databases">
        <title>Genome-scale phylogeny and comparative genomics of the fungal order Sordariales.</title>
        <authorList>
            <consortium name="Lawrence Berkeley National Laboratory"/>
            <person name="Hensen N."/>
            <person name="Bonometti L."/>
            <person name="Westerberg I."/>
            <person name="Brannstrom I.O."/>
            <person name="Guillou S."/>
            <person name="Cros-Aarteil S."/>
            <person name="Calhoun S."/>
            <person name="Haridas S."/>
            <person name="Kuo A."/>
            <person name="Mondo S."/>
            <person name="Pangilinan J."/>
            <person name="Riley R."/>
            <person name="Labutti K."/>
            <person name="Andreopoulos B."/>
            <person name="Lipzen A."/>
            <person name="Chen C."/>
            <person name="Yanf M."/>
            <person name="Daum C."/>
            <person name="Ng V."/>
            <person name="Clum A."/>
            <person name="Steindorff A."/>
            <person name="Ohm R."/>
            <person name="Martin F."/>
            <person name="Silar P."/>
            <person name="Natvig D."/>
            <person name="Lalanne C."/>
            <person name="Gautier V."/>
            <person name="Ament-Velasquez S.L."/>
            <person name="Kruys A."/>
            <person name="Hutchinson M.I."/>
            <person name="Powell A.J."/>
            <person name="Barry K."/>
            <person name="Miller A.N."/>
            <person name="Grigoriev I.V."/>
            <person name="Debuchy R."/>
            <person name="Gladieux P."/>
            <person name="Thoren M.H."/>
            <person name="Johannesson H."/>
        </authorList>
    </citation>
    <scope>NUCLEOTIDE SEQUENCE</scope>
    <source>
        <strain evidence="4">SMH4607-1</strain>
    </source>
</reference>
<keyword evidence="1" id="KW-0677">Repeat</keyword>
<dbReference type="Pfam" id="PF24883">
    <property type="entry name" value="NPHP3_N"/>
    <property type="match status" value="1"/>
</dbReference>
<dbReference type="InterPro" id="IPR036770">
    <property type="entry name" value="Ankyrin_rpt-contain_sf"/>
</dbReference>
<name>A0AA40DK70_9PEZI</name>
<comment type="caution">
    <text evidence="4">The sequence shown here is derived from an EMBL/GenBank/DDBJ whole genome shotgun (WGS) entry which is preliminary data.</text>
</comment>
<organism evidence="4 5">
    <name type="scientific">Lasiosphaeris hirsuta</name>
    <dbReference type="NCBI Taxonomy" id="260670"/>
    <lineage>
        <taxon>Eukaryota</taxon>
        <taxon>Fungi</taxon>
        <taxon>Dikarya</taxon>
        <taxon>Ascomycota</taxon>
        <taxon>Pezizomycotina</taxon>
        <taxon>Sordariomycetes</taxon>
        <taxon>Sordariomycetidae</taxon>
        <taxon>Sordariales</taxon>
        <taxon>Lasiosphaeriaceae</taxon>
        <taxon>Lasiosphaeris</taxon>
    </lineage>
</organism>
<evidence type="ECO:0000256" key="1">
    <source>
        <dbReference type="ARBA" id="ARBA00022737"/>
    </source>
</evidence>
<dbReference type="PANTHER" id="PTHR24133">
    <property type="entry name" value="ANKYRIN DOMAIN-CONTAINING"/>
    <property type="match status" value="1"/>
</dbReference>
<dbReference type="InterPro" id="IPR056884">
    <property type="entry name" value="NPHP3-like_N"/>
</dbReference>
<dbReference type="Gene3D" id="1.25.40.20">
    <property type="entry name" value="Ankyrin repeat-containing domain"/>
    <property type="match status" value="3"/>
</dbReference>